<keyword evidence="1" id="KW-0812">Transmembrane</keyword>
<dbReference type="EMBL" id="LNPX01000023">
    <property type="protein sequence ID" value="OEK56935.1"/>
    <property type="molecule type" value="Genomic_DNA"/>
</dbReference>
<reference evidence="3" key="1">
    <citation type="submission" date="2015-11" db="EMBL/GenBank/DDBJ databases">
        <title>Genomic diversity of Staphylococcus saprophyticus strains from urinary tract infections, animal surfaces, and fermented foods.</title>
        <authorList>
            <person name="Wolfe B.E."/>
        </authorList>
    </citation>
    <scope>NUCLEOTIDE SEQUENCE [LARGE SCALE GENOMIC DNA]</scope>
    <source>
        <strain evidence="3">738_7</strain>
    </source>
</reference>
<dbReference type="Proteomes" id="UP000095464">
    <property type="component" value="Unassembled WGS sequence"/>
</dbReference>
<keyword evidence="1" id="KW-0472">Membrane</keyword>
<accession>A0AAP7LTZ9</accession>
<evidence type="ECO:0000313" key="3">
    <source>
        <dbReference type="Proteomes" id="UP000095464"/>
    </source>
</evidence>
<keyword evidence="1" id="KW-1133">Transmembrane helix</keyword>
<proteinExistence type="predicted"/>
<dbReference type="AlphaFoldDB" id="A0AAP7LTZ9"/>
<feature type="transmembrane region" description="Helical" evidence="1">
    <location>
        <begin position="12"/>
        <end position="33"/>
    </location>
</feature>
<sequence>MKNKFNFNISGYIYPFVMVIFVLYLSLITNYTFQFSAQLKTLDNIESYYEKQINLFIKKEDIFEK</sequence>
<gene>
    <name evidence="2" type="ORF">ASS94_06740</name>
</gene>
<evidence type="ECO:0000313" key="2">
    <source>
        <dbReference type="EMBL" id="OEK56935.1"/>
    </source>
</evidence>
<evidence type="ECO:0000256" key="1">
    <source>
        <dbReference type="SAM" id="Phobius"/>
    </source>
</evidence>
<comment type="caution">
    <text evidence="2">The sequence shown here is derived from an EMBL/GenBank/DDBJ whole genome shotgun (WGS) entry which is preliminary data.</text>
</comment>
<name>A0AAP7LTZ9_9STAP</name>
<organism evidence="2 3">
    <name type="scientific">Staphylococcus equorum</name>
    <dbReference type="NCBI Taxonomy" id="246432"/>
    <lineage>
        <taxon>Bacteria</taxon>
        <taxon>Bacillati</taxon>
        <taxon>Bacillota</taxon>
        <taxon>Bacilli</taxon>
        <taxon>Bacillales</taxon>
        <taxon>Staphylococcaceae</taxon>
        <taxon>Staphylococcus</taxon>
    </lineage>
</organism>
<protein>
    <submittedName>
        <fullName evidence="2">Uncharacterized protein</fullName>
    </submittedName>
</protein>